<dbReference type="InterPro" id="IPR008490">
    <property type="entry name" value="Transposase_InsH_N"/>
</dbReference>
<evidence type="ECO:0000256" key="1">
    <source>
        <dbReference type="SAM" id="MobiDB-lite"/>
    </source>
</evidence>
<dbReference type="GO" id="GO:0006313">
    <property type="term" value="P:DNA transposition"/>
    <property type="evidence" value="ECO:0007669"/>
    <property type="project" value="InterPro"/>
</dbReference>
<dbReference type="EMBL" id="AUZZ01011051">
    <property type="protein sequence ID" value="EQD27577.1"/>
    <property type="molecule type" value="Genomic_DNA"/>
</dbReference>
<evidence type="ECO:0000313" key="4">
    <source>
        <dbReference type="EMBL" id="EQD27577.1"/>
    </source>
</evidence>
<feature type="domain" description="Transposase InsH N-terminal" evidence="3">
    <location>
        <begin position="20"/>
        <end position="112"/>
    </location>
</feature>
<dbReference type="PANTHER" id="PTHR33408:SF4">
    <property type="entry name" value="TRANSPOSASE DDE DOMAIN-CONTAINING PROTEIN"/>
    <property type="match status" value="1"/>
</dbReference>
<dbReference type="NCBIfam" id="NF033551">
    <property type="entry name" value="transpos_IS1182"/>
    <property type="match status" value="1"/>
</dbReference>
<accession>T0Y6U1</accession>
<dbReference type="Pfam" id="PF05598">
    <property type="entry name" value="DUF772"/>
    <property type="match status" value="1"/>
</dbReference>
<protein>
    <submittedName>
        <fullName evidence="4">Transposase IS4 family protein</fullName>
    </submittedName>
</protein>
<feature type="domain" description="Transposase IS4-like" evidence="2">
    <location>
        <begin position="266"/>
        <end position="425"/>
    </location>
</feature>
<comment type="caution">
    <text evidence="4">The sequence shown here is derived from an EMBL/GenBank/DDBJ whole genome shotgun (WGS) entry which is preliminary data.</text>
</comment>
<name>T0Y6U1_9ZZZZ</name>
<evidence type="ECO:0000259" key="2">
    <source>
        <dbReference type="Pfam" id="PF01609"/>
    </source>
</evidence>
<organism evidence="4">
    <name type="scientific">mine drainage metagenome</name>
    <dbReference type="NCBI Taxonomy" id="410659"/>
    <lineage>
        <taxon>unclassified sequences</taxon>
        <taxon>metagenomes</taxon>
        <taxon>ecological metagenomes</taxon>
    </lineage>
</organism>
<evidence type="ECO:0000259" key="3">
    <source>
        <dbReference type="Pfam" id="PF05598"/>
    </source>
</evidence>
<reference evidence="4" key="2">
    <citation type="journal article" date="2014" name="ISME J.">
        <title>Microbial stratification in low pH oxic and suboxic macroscopic growths along an acid mine drainage.</title>
        <authorList>
            <person name="Mendez-Garcia C."/>
            <person name="Mesa V."/>
            <person name="Sprenger R.R."/>
            <person name="Richter M."/>
            <person name="Diez M.S."/>
            <person name="Solano J."/>
            <person name="Bargiela R."/>
            <person name="Golyshina O.V."/>
            <person name="Manteca A."/>
            <person name="Ramos J.L."/>
            <person name="Gallego J.R."/>
            <person name="Llorente I."/>
            <person name="Martins Dos Santos V.A."/>
            <person name="Jensen O.N."/>
            <person name="Pelaez A.I."/>
            <person name="Sanchez J."/>
            <person name="Ferrer M."/>
        </authorList>
    </citation>
    <scope>NUCLEOTIDE SEQUENCE</scope>
</reference>
<sequence>MSKTFRDWNPDQDMLLPPSVRDFVAEGHLAHFIRDLVSQELDLSAILEVYTEAKGYPPYHPAMMTALLLYSYCQGLYSSRRIAQACIERVDCMAVTALNQPDFRTVSDFRKRHLEALEGLFVQVLRLCQTAGLARLGHVALDGTKVQANASKHQAMSYGRMRTIEATLTAEVRGWLATAECQDAGEGHRFHETTGEELPAWVTHKQVRLEKIQAARAALEAEAASAQTGTERSDDDPSPPPTHADGTLQDTAQRNFTDPDSRILKTHDGFVQGYNAQIAVDADHQIIVAHHLNAQGADVRQLPGMLHRIQANTGRQARELSADAGYCSEENLKALRHHRIRGYVATGRLHHGSASPERRSLSPEVQAMQRRLKQGGWRSRYRLRQQVVEPVFGQIKHARGFRQFLLRGLQKVQGEWSLLCTAHNLLKLKAALG</sequence>
<dbReference type="InterPro" id="IPR047629">
    <property type="entry name" value="IS1182_transpos"/>
</dbReference>
<dbReference type="InterPro" id="IPR002559">
    <property type="entry name" value="Transposase_11"/>
</dbReference>
<dbReference type="Pfam" id="PF01609">
    <property type="entry name" value="DDE_Tnp_1"/>
    <property type="match status" value="1"/>
</dbReference>
<proteinExistence type="predicted"/>
<dbReference type="GO" id="GO:0003677">
    <property type="term" value="F:DNA binding"/>
    <property type="evidence" value="ECO:0007669"/>
    <property type="project" value="InterPro"/>
</dbReference>
<reference evidence="4" key="1">
    <citation type="submission" date="2013-08" db="EMBL/GenBank/DDBJ databases">
        <authorList>
            <person name="Mendez C."/>
            <person name="Richter M."/>
            <person name="Ferrer M."/>
            <person name="Sanchez J."/>
        </authorList>
    </citation>
    <scope>NUCLEOTIDE SEQUENCE</scope>
</reference>
<dbReference type="PANTHER" id="PTHR33408">
    <property type="entry name" value="TRANSPOSASE"/>
    <property type="match status" value="1"/>
</dbReference>
<dbReference type="GO" id="GO:0004803">
    <property type="term" value="F:transposase activity"/>
    <property type="evidence" value="ECO:0007669"/>
    <property type="project" value="InterPro"/>
</dbReference>
<dbReference type="AlphaFoldDB" id="T0Y6U1"/>
<feature type="region of interest" description="Disordered" evidence="1">
    <location>
        <begin position="218"/>
        <end position="263"/>
    </location>
</feature>
<gene>
    <name evidence="4" type="ORF">B2A_15184</name>
</gene>